<evidence type="ECO:0000313" key="1">
    <source>
        <dbReference type="EMBL" id="EXC33217.1"/>
    </source>
</evidence>
<proteinExistence type="predicted"/>
<reference evidence="2" key="1">
    <citation type="submission" date="2013-01" db="EMBL/GenBank/DDBJ databases">
        <title>Draft Genome Sequence of a Mulberry Tree, Morus notabilis C.K. Schneid.</title>
        <authorList>
            <person name="He N."/>
            <person name="Zhao S."/>
        </authorList>
    </citation>
    <scope>NUCLEOTIDE SEQUENCE</scope>
</reference>
<keyword evidence="2" id="KW-1185">Reference proteome</keyword>
<gene>
    <name evidence="1" type="ORF">L484_011194</name>
</gene>
<dbReference type="AlphaFoldDB" id="W9SAM4"/>
<name>W9SAM4_9ROSA</name>
<dbReference type="Proteomes" id="UP000030645">
    <property type="component" value="Unassembled WGS sequence"/>
</dbReference>
<evidence type="ECO:0000313" key="2">
    <source>
        <dbReference type="Proteomes" id="UP000030645"/>
    </source>
</evidence>
<dbReference type="EMBL" id="KE346335">
    <property type="protein sequence ID" value="EXC33217.1"/>
    <property type="molecule type" value="Genomic_DNA"/>
</dbReference>
<protein>
    <submittedName>
        <fullName evidence="1">Uncharacterized protein</fullName>
    </submittedName>
</protein>
<sequence length="77" mass="8243">MSRKSVVIGMPTNHSDAKVMILSPDPPSKIAFSAKSLPNLSHKSLVFGKLMNSGSGDFLQTNSGGGNIQSFKLQPRR</sequence>
<accession>W9SAM4</accession>
<organism evidence="1 2">
    <name type="scientific">Morus notabilis</name>
    <dbReference type="NCBI Taxonomy" id="981085"/>
    <lineage>
        <taxon>Eukaryota</taxon>
        <taxon>Viridiplantae</taxon>
        <taxon>Streptophyta</taxon>
        <taxon>Embryophyta</taxon>
        <taxon>Tracheophyta</taxon>
        <taxon>Spermatophyta</taxon>
        <taxon>Magnoliopsida</taxon>
        <taxon>eudicotyledons</taxon>
        <taxon>Gunneridae</taxon>
        <taxon>Pentapetalae</taxon>
        <taxon>rosids</taxon>
        <taxon>fabids</taxon>
        <taxon>Rosales</taxon>
        <taxon>Moraceae</taxon>
        <taxon>Moreae</taxon>
        <taxon>Morus</taxon>
    </lineage>
</organism>